<keyword evidence="4" id="KW-1185">Reference proteome</keyword>
<evidence type="ECO:0000256" key="1">
    <source>
        <dbReference type="SAM" id="MobiDB-lite"/>
    </source>
</evidence>
<comment type="caution">
    <text evidence="3">The sequence shown here is derived from an EMBL/GenBank/DDBJ whole genome shotgun (WGS) entry which is preliminary data.</text>
</comment>
<dbReference type="EMBL" id="WNYA01091133">
    <property type="protein sequence ID" value="KAG8534776.1"/>
    <property type="molecule type" value="Genomic_DNA"/>
</dbReference>
<organism evidence="3 4">
    <name type="scientific">Engystomops pustulosus</name>
    <name type="common">Tungara frog</name>
    <name type="synonym">Physalaemus pustulosus</name>
    <dbReference type="NCBI Taxonomy" id="76066"/>
    <lineage>
        <taxon>Eukaryota</taxon>
        <taxon>Metazoa</taxon>
        <taxon>Chordata</taxon>
        <taxon>Craniata</taxon>
        <taxon>Vertebrata</taxon>
        <taxon>Euteleostomi</taxon>
        <taxon>Amphibia</taxon>
        <taxon>Batrachia</taxon>
        <taxon>Anura</taxon>
        <taxon>Neobatrachia</taxon>
        <taxon>Hyloidea</taxon>
        <taxon>Leptodactylidae</taxon>
        <taxon>Leiuperinae</taxon>
        <taxon>Engystomops</taxon>
    </lineage>
</organism>
<accession>A0AAV6YDA5</accession>
<keyword evidence="2" id="KW-0812">Transmembrane</keyword>
<evidence type="ECO:0000313" key="4">
    <source>
        <dbReference type="Proteomes" id="UP000824782"/>
    </source>
</evidence>
<evidence type="ECO:0000256" key="2">
    <source>
        <dbReference type="SAM" id="Phobius"/>
    </source>
</evidence>
<evidence type="ECO:0000313" key="3">
    <source>
        <dbReference type="EMBL" id="KAG8534776.1"/>
    </source>
</evidence>
<reference evidence="3" key="1">
    <citation type="thesis" date="2020" institute="ProQuest LLC" country="789 East Eisenhower Parkway, Ann Arbor, MI, USA">
        <title>Comparative Genomics and Chromosome Evolution.</title>
        <authorList>
            <person name="Mudd A.B."/>
        </authorList>
    </citation>
    <scope>NUCLEOTIDE SEQUENCE</scope>
    <source>
        <strain evidence="3">237g6f4</strain>
        <tissue evidence="3">Blood</tissue>
    </source>
</reference>
<feature type="compositionally biased region" description="Pro residues" evidence="1">
    <location>
        <begin position="112"/>
        <end position="121"/>
    </location>
</feature>
<feature type="transmembrane region" description="Helical" evidence="2">
    <location>
        <begin position="16"/>
        <end position="37"/>
    </location>
</feature>
<dbReference type="AlphaFoldDB" id="A0AAV6YDA5"/>
<proteinExistence type="predicted"/>
<name>A0AAV6YDA5_ENGPU</name>
<protein>
    <submittedName>
        <fullName evidence="3">Uncharacterized protein</fullName>
    </submittedName>
</protein>
<dbReference type="Proteomes" id="UP000824782">
    <property type="component" value="Unassembled WGS sequence"/>
</dbReference>
<gene>
    <name evidence="3" type="ORF">GDO81_018571</name>
</gene>
<keyword evidence="2" id="KW-0472">Membrane</keyword>
<keyword evidence="2" id="KW-1133">Transmembrane helix</keyword>
<sequence length="121" mass="13576">MSLVDLAASRAYRTVVFLQTIALPVMLGVLFFSRLLLPYQPPAARAPRLRLQRPHAPVPRLRLQRPHAPVLHLCPGPLMLRRFQIVEIHLTSISQLLNPDPGCRSAAQEPRWSPPKPGSAR</sequence>
<feature type="region of interest" description="Disordered" evidence="1">
    <location>
        <begin position="98"/>
        <end position="121"/>
    </location>
</feature>